<evidence type="ECO:0000313" key="3">
    <source>
        <dbReference type="EMBL" id="KAE9450703.1"/>
    </source>
</evidence>
<organism evidence="3 4">
    <name type="scientific">Rhododendron williamsianum</name>
    <dbReference type="NCBI Taxonomy" id="262921"/>
    <lineage>
        <taxon>Eukaryota</taxon>
        <taxon>Viridiplantae</taxon>
        <taxon>Streptophyta</taxon>
        <taxon>Embryophyta</taxon>
        <taxon>Tracheophyta</taxon>
        <taxon>Spermatophyta</taxon>
        <taxon>Magnoliopsida</taxon>
        <taxon>eudicotyledons</taxon>
        <taxon>Gunneridae</taxon>
        <taxon>Pentapetalae</taxon>
        <taxon>asterids</taxon>
        <taxon>Ericales</taxon>
        <taxon>Ericaceae</taxon>
        <taxon>Ericoideae</taxon>
        <taxon>Rhodoreae</taxon>
        <taxon>Rhododendron</taxon>
    </lineage>
</organism>
<keyword evidence="4" id="KW-1185">Reference proteome</keyword>
<evidence type="ECO:0000256" key="1">
    <source>
        <dbReference type="SAM" id="MobiDB-lite"/>
    </source>
</evidence>
<feature type="region of interest" description="Disordered" evidence="1">
    <location>
        <begin position="75"/>
        <end position="109"/>
    </location>
</feature>
<dbReference type="PANTHER" id="PTHR45923:SF2">
    <property type="entry name" value="PROTEIN SEY1"/>
    <property type="match status" value="1"/>
</dbReference>
<dbReference type="PANTHER" id="PTHR45923">
    <property type="entry name" value="PROTEIN SEY1"/>
    <property type="match status" value="1"/>
</dbReference>
<feature type="compositionally biased region" description="Basic and acidic residues" evidence="1">
    <location>
        <begin position="100"/>
        <end position="109"/>
    </location>
</feature>
<dbReference type="AlphaFoldDB" id="A0A6A4KT10"/>
<protein>
    <recommendedName>
        <fullName evidence="2">Sey1/RHD3-like three-helix bundle domain-containing protein</fullName>
    </recommendedName>
</protein>
<name>A0A6A4KT10_9ERIC</name>
<proteinExistence type="predicted"/>
<dbReference type="InterPro" id="IPR008803">
    <property type="entry name" value="RHD3/Sey1"/>
</dbReference>
<dbReference type="GO" id="GO:0005783">
    <property type="term" value="C:endoplasmic reticulum"/>
    <property type="evidence" value="ECO:0007669"/>
    <property type="project" value="TreeGrafter"/>
</dbReference>
<dbReference type="Pfam" id="PF20428">
    <property type="entry name" value="Sey1_3HB"/>
    <property type="match status" value="1"/>
</dbReference>
<feature type="compositionally biased region" description="Polar residues" evidence="1">
    <location>
        <begin position="80"/>
        <end position="96"/>
    </location>
</feature>
<evidence type="ECO:0000259" key="2">
    <source>
        <dbReference type="Pfam" id="PF20428"/>
    </source>
</evidence>
<evidence type="ECO:0000313" key="4">
    <source>
        <dbReference type="Proteomes" id="UP000428333"/>
    </source>
</evidence>
<sequence>MLKVYTLRQRFVHSTDPGGLAGDRRDTILGSRFSVIAEEIWNIIKEHKDLDIPSLMVMLATLRCGEIAETKRAAFDANEGQRTTTESRNQKSQQLGVSPETDKGHRRVGDGWAMVGDGRWLLDEDRQSLDKGFERFRYDMETAYFDKAVRSEKRKHLEETLMQLFNNAYSPAFQFVQSTFPSIFANIGSRTLKEFKGALKNAIQTGQEVEVASRDCTEACLKSFDDKIAGGVEGNEVNSKIYVIVEEANCNPSKVREKLQDEMNDHIEKVRADEKFKVILSTHSL</sequence>
<dbReference type="Proteomes" id="UP000428333">
    <property type="component" value="Linkage Group LG10"/>
</dbReference>
<accession>A0A6A4KT10</accession>
<feature type="non-terminal residue" evidence="3">
    <location>
        <position position="1"/>
    </location>
</feature>
<reference evidence="3 4" key="1">
    <citation type="journal article" date="2019" name="Genome Biol. Evol.">
        <title>The Rhododendron genome and chromosomal organization provide insight into shared whole-genome duplications across the heath family (Ericaceae).</title>
        <authorList>
            <person name="Soza V.L."/>
            <person name="Lindsley D."/>
            <person name="Waalkes A."/>
            <person name="Ramage E."/>
            <person name="Patwardhan R.P."/>
            <person name="Burton J.N."/>
            <person name="Adey A."/>
            <person name="Kumar A."/>
            <person name="Qiu R."/>
            <person name="Shendure J."/>
            <person name="Hall B."/>
        </authorList>
    </citation>
    <scope>NUCLEOTIDE SEQUENCE [LARGE SCALE GENOMIC DNA]</scope>
    <source>
        <strain evidence="3">RSF 1966-606</strain>
    </source>
</reference>
<dbReference type="GO" id="GO:0003924">
    <property type="term" value="F:GTPase activity"/>
    <property type="evidence" value="ECO:0007669"/>
    <property type="project" value="TreeGrafter"/>
</dbReference>
<gene>
    <name evidence="3" type="ORF">C3L33_17397</name>
</gene>
<dbReference type="GO" id="GO:0016320">
    <property type="term" value="P:endoplasmic reticulum membrane fusion"/>
    <property type="evidence" value="ECO:0007669"/>
    <property type="project" value="TreeGrafter"/>
</dbReference>
<dbReference type="InterPro" id="IPR046758">
    <property type="entry name" value="Sey1/RHD3-like_3HB"/>
</dbReference>
<dbReference type="OrthoDB" id="1597724at2759"/>
<dbReference type="EMBL" id="QEFC01002771">
    <property type="protein sequence ID" value="KAE9450703.1"/>
    <property type="molecule type" value="Genomic_DNA"/>
</dbReference>
<comment type="caution">
    <text evidence="3">The sequence shown here is derived from an EMBL/GenBank/DDBJ whole genome shotgun (WGS) entry which is preliminary data.</text>
</comment>
<feature type="domain" description="Sey1/RHD3-like three-helix bundle" evidence="2">
    <location>
        <begin position="137"/>
        <end position="274"/>
    </location>
</feature>